<keyword evidence="5 9" id="KW-0479">Metal-binding</keyword>
<keyword evidence="11" id="KW-1185">Reference proteome</keyword>
<dbReference type="EMBL" id="JH687922">
    <property type="protein sequence ID" value="EJD34764.1"/>
    <property type="molecule type" value="Genomic_DNA"/>
</dbReference>
<dbReference type="PRINTS" id="PR00463">
    <property type="entry name" value="EP450I"/>
</dbReference>
<keyword evidence="4 9" id="KW-0349">Heme</keyword>
<gene>
    <name evidence="10" type="ORF">AURDEDRAFT_188941</name>
</gene>
<dbReference type="GO" id="GO:0005506">
    <property type="term" value="F:iron ion binding"/>
    <property type="evidence" value="ECO:0007669"/>
    <property type="project" value="InterPro"/>
</dbReference>
<dbReference type="Pfam" id="PF00067">
    <property type="entry name" value="p450"/>
    <property type="match status" value="1"/>
</dbReference>
<dbReference type="InterPro" id="IPR050121">
    <property type="entry name" value="Cytochrome_P450_monoxygenase"/>
</dbReference>
<organism evidence="10 11">
    <name type="scientific">Auricularia subglabra (strain TFB-10046 / SS5)</name>
    <name type="common">White-rot fungus</name>
    <name type="synonym">Auricularia delicata (strain TFB10046)</name>
    <dbReference type="NCBI Taxonomy" id="717982"/>
    <lineage>
        <taxon>Eukaryota</taxon>
        <taxon>Fungi</taxon>
        <taxon>Dikarya</taxon>
        <taxon>Basidiomycota</taxon>
        <taxon>Agaricomycotina</taxon>
        <taxon>Agaricomycetes</taxon>
        <taxon>Auriculariales</taxon>
        <taxon>Auriculariaceae</taxon>
        <taxon>Auricularia</taxon>
    </lineage>
</organism>
<evidence type="ECO:0000256" key="9">
    <source>
        <dbReference type="PIRSR" id="PIRSR602401-1"/>
    </source>
</evidence>
<accession>J0WRU3</accession>
<dbReference type="Gene3D" id="1.10.630.10">
    <property type="entry name" value="Cytochrome P450"/>
    <property type="match status" value="1"/>
</dbReference>
<dbReference type="PANTHER" id="PTHR24305">
    <property type="entry name" value="CYTOCHROME P450"/>
    <property type="match status" value="1"/>
</dbReference>
<dbReference type="AlphaFoldDB" id="J0WRU3"/>
<evidence type="ECO:0000256" key="6">
    <source>
        <dbReference type="ARBA" id="ARBA00023002"/>
    </source>
</evidence>
<dbReference type="eggNOG" id="KOG0157">
    <property type="taxonomic scope" value="Eukaryota"/>
</dbReference>
<dbReference type="Proteomes" id="UP000006514">
    <property type="component" value="Unassembled WGS sequence"/>
</dbReference>
<dbReference type="PRINTS" id="PR00385">
    <property type="entry name" value="P450"/>
</dbReference>
<protein>
    <submittedName>
        <fullName evidence="10">Cytochrome P450</fullName>
    </submittedName>
</protein>
<dbReference type="KEGG" id="adl:AURDEDRAFT_188941"/>
<evidence type="ECO:0000256" key="3">
    <source>
        <dbReference type="ARBA" id="ARBA00010617"/>
    </source>
</evidence>
<dbReference type="InterPro" id="IPR002401">
    <property type="entry name" value="Cyt_P450_E_grp-I"/>
</dbReference>
<evidence type="ECO:0000256" key="5">
    <source>
        <dbReference type="ARBA" id="ARBA00022723"/>
    </source>
</evidence>
<evidence type="ECO:0000256" key="1">
    <source>
        <dbReference type="ARBA" id="ARBA00001971"/>
    </source>
</evidence>
<comment type="pathway">
    <text evidence="2">Secondary metabolite biosynthesis.</text>
</comment>
<proteinExistence type="inferred from homology"/>
<dbReference type="InterPro" id="IPR036396">
    <property type="entry name" value="Cyt_P450_sf"/>
</dbReference>
<feature type="binding site" description="axial binding residue" evidence="9">
    <location>
        <position position="456"/>
    </location>
    <ligand>
        <name>heme</name>
        <dbReference type="ChEBI" id="CHEBI:30413"/>
    </ligand>
    <ligandPart>
        <name>Fe</name>
        <dbReference type="ChEBI" id="CHEBI:18248"/>
    </ligandPart>
</feature>
<sequence length="520" mass="58536">MLSTAGALGVASLVFVLARWLLRRERGDRILLADAGPVAIPLSALWPPKGRLGDYWSHFIPFDRAGTTVVPCIFPLTAQRCIHVADAEAMKTILNDRHGFVKNTKEYELLGFFGANILCTEGDEWVRHRSIARKSFGEKNNALVWSETVRVLDEWFMPWDHAGSSTTTNITDDLRHITLFVIASAGFSLKLVRSKMARPSAGFRMPFGEALFTAVHTVFLRIATPRFLYSLPIPSLQRCDTAYTELERYIRQMIVEAREGETGVSDASEAADLFRRLVDANQAETGARLSDEELAANIYVYFVAGHETSSHTLTFALALLAIHPEVQEKLYDEVQRVWPDLNSEQWSSSTLNDSTKLEYALAVFRETLRLFPAAIRISRWATGDMTIPCQNRNAAGCWEPGRVAVRAGTSCILNLHSVHMSPLYWGDDAAAFRPERFLSEWPRDAWVPFTCGPHVCLGQRFATLESICVLARIVRKYRLAPTPEIAVLPREQQWARLTKWTVGITVTPGPVQLVLERRYK</sequence>
<evidence type="ECO:0000256" key="4">
    <source>
        <dbReference type="ARBA" id="ARBA00022617"/>
    </source>
</evidence>
<name>J0WRU3_AURST</name>
<keyword evidence="7 9" id="KW-0408">Iron</keyword>
<evidence type="ECO:0000313" key="11">
    <source>
        <dbReference type="Proteomes" id="UP000006514"/>
    </source>
</evidence>
<dbReference type="GO" id="GO:0004497">
    <property type="term" value="F:monooxygenase activity"/>
    <property type="evidence" value="ECO:0007669"/>
    <property type="project" value="UniProtKB-KW"/>
</dbReference>
<dbReference type="OrthoDB" id="1470350at2759"/>
<evidence type="ECO:0000256" key="2">
    <source>
        <dbReference type="ARBA" id="ARBA00005179"/>
    </source>
</evidence>
<evidence type="ECO:0000256" key="8">
    <source>
        <dbReference type="ARBA" id="ARBA00023033"/>
    </source>
</evidence>
<dbReference type="InParanoid" id="J0WRU3"/>
<evidence type="ECO:0000256" key="7">
    <source>
        <dbReference type="ARBA" id="ARBA00023004"/>
    </source>
</evidence>
<reference evidence="11" key="1">
    <citation type="journal article" date="2012" name="Science">
        <title>The Paleozoic origin of enzymatic lignin decomposition reconstructed from 31 fungal genomes.</title>
        <authorList>
            <person name="Floudas D."/>
            <person name="Binder M."/>
            <person name="Riley R."/>
            <person name="Barry K."/>
            <person name="Blanchette R.A."/>
            <person name="Henrissat B."/>
            <person name="Martinez A.T."/>
            <person name="Otillar R."/>
            <person name="Spatafora J.W."/>
            <person name="Yadav J.S."/>
            <person name="Aerts A."/>
            <person name="Benoit I."/>
            <person name="Boyd A."/>
            <person name="Carlson A."/>
            <person name="Copeland A."/>
            <person name="Coutinho P.M."/>
            <person name="de Vries R.P."/>
            <person name="Ferreira P."/>
            <person name="Findley K."/>
            <person name="Foster B."/>
            <person name="Gaskell J."/>
            <person name="Glotzer D."/>
            <person name="Gorecki P."/>
            <person name="Heitman J."/>
            <person name="Hesse C."/>
            <person name="Hori C."/>
            <person name="Igarashi K."/>
            <person name="Jurgens J.A."/>
            <person name="Kallen N."/>
            <person name="Kersten P."/>
            <person name="Kohler A."/>
            <person name="Kuees U."/>
            <person name="Kumar T.K.A."/>
            <person name="Kuo A."/>
            <person name="LaButti K."/>
            <person name="Larrondo L.F."/>
            <person name="Lindquist E."/>
            <person name="Ling A."/>
            <person name="Lombard V."/>
            <person name="Lucas S."/>
            <person name="Lundell T."/>
            <person name="Martin R."/>
            <person name="McLaughlin D.J."/>
            <person name="Morgenstern I."/>
            <person name="Morin E."/>
            <person name="Murat C."/>
            <person name="Nagy L.G."/>
            <person name="Nolan M."/>
            <person name="Ohm R.A."/>
            <person name="Patyshakuliyeva A."/>
            <person name="Rokas A."/>
            <person name="Ruiz-Duenas F.J."/>
            <person name="Sabat G."/>
            <person name="Salamov A."/>
            <person name="Samejima M."/>
            <person name="Schmutz J."/>
            <person name="Slot J.C."/>
            <person name="St John F."/>
            <person name="Stenlid J."/>
            <person name="Sun H."/>
            <person name="Sun S."/>
            <person name="Syed K."/>
            <person name="Tsang A."/>
            <person name="Wiebenga A."/>
            <person name="Young D."/>
            <person name="Pisabarro A."/>
            <person name="Eastwood D.C."/>
            <person name="Martin F."/>
            <person name="Cullen D."/>
            <person name="Grigoriev I.V."/>
            <person name="Hibbett D.S."/>
        </authorList>
    </citation>
    <scope>NUCLEOTIDE SEQUENCE [LARGE SCALE GENOMIC DNA]</scope>
    <source>
        <strain evidence="11">TFB10046</strain>
    </source>
</reference>
<dbReference type="FunCoup" id="J0WRU3">
    <property type="interactions" value="59"/>
</dbReference>
<dbReference type="InterPro" id="IPR001128">
    <property type="entry name" value="Cyt_P450"/>
</dbReference>
<dbReference type="GO" id="GO:0016705">
    <property type="term" value="F:oxidoreductase activity, acting on paired donors, with incorporation or reduction of molecular oxygen"/>
    <property type="evidence" value="ECO:0007669"/>
    <property type="project" value="InterPro"/>
</dbReference>
<dbReference type="OMA" id="AIRISRW"/>
<evidence type="ECO:0000313" key="10">
    <source>
        <dbReference type="EMBL" id="EJD34764.1"/>
    </source>
</evidence>
<dbReference type="PANTHER" id="PTHR24305:SF166">
    <property type="entry name" value="CYTOCHROME P450 12A4, MITOCHONDRIAL-RELATED"/>
    <property type="match status" value="1"/>
</dbReference>
<keyword evidence="8" id="KW-0503">Monooxygenase</keyword>
<dbReference type="GO" id="GO:0020037">
    <property type="term" value="F:heme binding"/>
    <property type="evidence" value="ECO:0007669"/>
    <property type="project" value="InterPro"/>
</dbReference>
<comment type="cofactor">
    <cofactor evidence="1 9">
        <name>heme</name>
        <dbReference type="ChEBI" id="CHEBI:30413"/>
    </cofactor>
</comment>
<dbReference type="SUPFAM" id="SSF48264">
    <property type="entry name" value="Cytochrome P450"/>
    <property type="match status" value="1"/>
</dbReference>
<comment type="similarity">
    <text evidence="3">Belongs to the cytochrome P450 family.</text>
</comment>
<keyword evidence="6" id="KW-0560">Oxidoreductase</keyword>